<sequence>MNCVRLFRRAFCSSIPVRTVRQNEWIATSHEVERCLFSRFITNAEYKERQQKLVALIDSKTEFKNKSSLMLIPSAQRSFQADTKIPQIYYKQNADFTYLTGLNNVDSVNCVLAILGGNGEPAESILFTPMVDDYQIIWEGPGLNNVNDLTICDDVRDVKDLDDFLQANIKRQIFVSKYGLHPPTKSGTAATVENGRIWHAGQYLNGSSV</sequence>
<dbReference type="EMBL" id="NCKV01005000">
    <property type="protein sequence ID" value="RWS24342.1"/>
    <property type="molecule type" value="Genomic_DNA"/>
</dbReference>
<evidence type="ECO:0000256" key="1">
    <source>
        <dbReference type="ARBA" id="ARBA00008766"/>
    </source>
</evidence>
<evidence type="ECO:0000256" key="3">
    <source>
        <dbReference type="ARBA" id="ARBA00022801"/>
    </source>
</evidence>
<dbReference type="SMART" id="SM01011">
    <property type="entry name" value="AMP_N"/>
    <property type="match status" value="1"/>
</dbReference>
<keyword evidence="3" id="KW-0378">Hydrolase</keyword>
<keyword evidence="6" id="KW-1185">Reference proteome</keyword>
<dbReference type="AlphaFoldDB" id="A0A443S9Z2"/>
<keyword evidence="2" id="KW-0479">Metal-binding</keyword>
<dbReference type="PANTHER" id="PTHR43226">
    <property type="entry name" value="XAA-PRO AMINOPEPTIDASE 3"/>
    <property type="match status" value="1"/>
</dbReference>
<evidence type="ECO:0000256" key="2">
    <source>
        <dbReference type="ARBA" id="ARBA00022723"/>
    </source>
</evidence>
<comment type="caution">
    <text evidence="5">The sequence shown here is derived from an EMBL/GenBank/DDBJ whole genome shotgun (WGS) entry which is preliminary data.</text>
</comment>
<dbReference type="GO" id="GO:0005739">
    <property type="term" value="C:mitochondrion"/>
    <property type="evidence" value="ECO:0007669"/>
    <property type="project" value="TreeGrafter"/>
</dbReference>
<feature type="domain" description="Aminopeptidase P N-terminal" evidence="4">
    <location>
        <begin position="41"/>
        <end position="186"/>
    </location>
</feature>
<dbReference type="STRING" id="299467.A0A443S9Z2"/>
<dbReference type="GO" id="GO:0006508">
    <property type="term" value="P:proteolysis"/>
    <property type="evidence" value="ECO:0007669"/>
    <property type="project" value="TreeGrafter"/>
</dbReference>
<dbReference type="Proteomes" id="UP000288716">
    <property type="component" value="Unassembled WGS sequence"/>
</dbReference>
<feature type="non-terminal residue" evidence="5">
    <location>
        <position position="209"/>
    </location>
</feature>
<dbReference type="InterPro" id="IPR029149">
    <property type="entry name" value="Creatin/AminoP/Spt16_N"/>
</dbReference>
<dbReference type="GO" id="GO:0030145">
    <property type="term" value="F:manganese ion binding"/>
    <property type="evidence" value="ECO:0007669"/>
    <property type="project" value="InterPro"/>
</dbReference>
<keyword evidence="5" id="KW-0645">Protease</keyword>
<accession>A0A443S9Z2</accession>
<evidence type="ECO:0000259" key="4">
    <source>
        <dbReference type="SMART" id="SM01011"/>
    </source>
</evidence>
<dbReference type="InterPro" id="IPR007865">
    <property type="entry name" value="Aminopep_P_N"/>
</dbReference>
<evidence type="ECO:0000313" key="6">
    <source>
        <dbReference type="Proteomes" id="UP000288716"/>
    </source>
</evidence>
<comment type="similarity">
    <text evidence="1">Belongs to the peptidase M24B family.</text>
</comment>
<organism evidence="5 6">
    <name type="scientific">Leptotrombidium deliense</name>
    <dbReference type="NCBI Taxonomy" id="299467"/>
    <lineage>
        <taxon>Eukaryota</taxon>
        <taxon>Metazoa</taxon>
        <taxon>Ecdysozoa</taxon>
        <taxon>Arthropoda</taxon>
        <taxon>Chelicerata</taxon>
        <taxon>Arachnida</taxon>
        <taxon>Acari</taxon>
        <taxon>Acariformes</taxon>
        <taxon>Trombidiformes</taxon>
        <taxon>Prostigmata</taxon>
        <taxon>Anystina</taxon>
        <taxon>Parasitengona</taxon>
        <taxon>Trombiculoidea</taxon>
        <taxon>Trombiculidae</taxon>
        <taxon>Leptotrombidium</taxon>
    </lineage>
</organism>
<dbReference type="SUPFAM" id="SSF53092">
    <property type="entry name" value="Creatinase/prolidase N-terminal domain"/>
    <property type="match status" value="1"/>
</dbReference>
<dbReference type="InterPro" id="IPR052433">
    <property type="entry name" value="X-Pro_dipept-like"/>
</dbReference>
<gene>
    <name evidence="5" type="ORF">B4U80_13235</name>
</gene>
<dbReference type="GO" id="GO:0070006">
    <property type="term" value="F:metalloaminopeptidase activity"/>
    <property type="evidence" value="ECO:0007669"/>
    <property type="project" value="InterPro"/>
</dbReference>
<evidence type="ECO:0000313" key="5">
    <source>
        <dbReference type="EMBL" id="RWS24342.1"/>
    </source>
</evidence>
<dbReference type="VEuPathDB" id="VectorBase:LDEU007698"/>
<dbReference type="Pfam" id="PF05195">
    <property type="entry name" value="AMP_N"/>
    <property type="match status" value="1"/>
</dbReference>
<dbReference type="Gene3D" id="3.40.350.10">
    <property type="entry name" value="Creatinase/prolidase N-terminal domain"/>
    <property type="match status" value="1"/>
</dbReference>
<keyword evidence="5" id="KW-0031">Aminopeptidase</keyword>
<proteinExistence type="inferred from homology"/>
<reference evidence="5 6" key="1">
    <citation type="journal article" date="2018" name="Gigascience">
        <title>Genomes of trombidid mites reveal novel predicted allergens and laterally-transferred genes associated with secondary metabolism.</title>
        <authorList>
            <person name="Dong X."/>
            <person name="Chaisiri K."/>
            <person name="Xia D."/>
            <person name="Armstrong S.D."/>
            <person name="Fang Y."/>
            <person name="Donnelly M.J."/>
            <person name="Kadowaki T."/>
            <person name="McGarry J.W."/>
            <person name="Darby A.C."/>
            <person name="Makepeace B.L."/>
        </authorList>
    </citation>
    <scope>NUCLEOTIDE SEQUENCE [LARGE SCALE GENOMIC DNA]</scope>
    <source>
        <strain evidence="5">UoL-UT</strain>
    </source>
</reference>
<name>A0A443S9Z2_9ACAR</name>
<dbReference type="PANTHER" id="PTHR43226:SF4">
    <property type="entry name" value="XAA-PRO AMINOPEPTIDASE 3"/>
    <property type="match status" value="1"/>
</dbReference>
<protein>
    <submittedName>
        <fullName evidence="5">Putative Xaa-Pro aminopeptidase 3-like protein</fullName>
    </submittedName>
</protein>